<feature type="site" description="Cleavage (non-hydrolytic); by autocatalysis" evidence="13">
    <location>
        <begin position="369"/>
        <end position="370"/>
    </location>
</feature>
<dbReference type="Proteomes" id="UP000594260">
    <property type="component" value="Unplaced"/>
</dbReference>
<dbReference type="EnsemblMetazoa" id="XM_022812810">
    <property type="protein sequence ID" value="XP_022668545"/>
    <property type="gene ID" value="LOC111253439"/>
</dbReference>
<dbReference type="GO" id="GO:0004609">
    <property type="term" value="F:phosphatidylserine decarboxylase activity"/>
    <property type="evidence" value="ECO:0007669"/>
    <property type="project" value="UniProtKB-UniRule"/>
</dbReference>
<dbReference type="InterPro" id="IPR033177">
    <property type="entry name" value="PSD-B"/>
</dbReference>
<dbReference type="HAMAP" id="MF_03208">
    <property type="entry name" value="PS_decarb_PSD_B_type1_euk"/>
    <property type="match status" value="1"/>
</dbReference>
<dbReference type="OMA" id="KDYHHYH"/>
<evidence type="ECO:0000256" key="8">
    <source>
        <dbReference type="ARBA" id="ARBA00023209"/>
    </source>
</evidence>
<dbReference type="NCBIfam" id="TIGR00163">
    <property type="entry name" value="PS_decarb"/>
    <property type="match status" value="1"/>
</dbReference>
<evidence type="ECO:0000313" key="15">
    <source>
        <dbReference type="Proteomes" id="UP000594260"/>
    </source>
</evidence>
<evidence type="ECO:0000256" key="12">
    <source>
        <dbReference type="ARBA" id="ARBA00045136"/>
    </source>
</evidence>
<keyword evidence="7 13" id="KW-0472">Membrane</keyword>
<feature type="active site" description="Charge relay system; for autoendoproteolytic cleavage activity" evidence="13">
    <location>
        <position position="264"/>
    </location>
</feature>
<dbReference type="UniPathway" id="UPA00558">
    <property type="reaction ID" value="UER00616"/>
</dbReference>
<dbReference type="PANTHER" id="PTHR10067">
    <property type="entry name" value="PHOSPHATIDYLSERINE DECARBOXYLASE"/>
    <property type="match status" value="1"/>
</dbReference>
<dbReference type="InterPro" id="IPR003817">
    <property type="entry name" value="PS_Dcarbxylase"/>
</dbReference>
<comment type="pathway">
    <text evidence="13">Phospholipid metabolism; phosphatidylethanolamine biosynthesis; phosphatidylethanolamine from CDP-diacylglycerol: step 2/2.</text>
</comment>
<keyword evidence="4 13" id="KW-0210">Decarboxylase</keyword>
<comment type="subcellular location">
    <molecule>Phosphatidylserine decarboxylase beta chain</molecule>
    <subcellularLocation>
        <location evidence="13">Mitochondrion inner membrane</location>
        <topology evidence="13">Single-pass membrane protein</topology>
        <orientation evidence="13">Intermembrane side</orientation>
    </subcellularLocation>
</comment>
<keyword evidence="2 13" id="KW-0444">Lipid biosynthesis</keyword>
<keyword evidence="15" id="KW-1185">Reference proteome</keyword>
<comment type="PTM">
    <text evidence="13">Is synthesized initially as an inactive proenzyme. Formation of the active enzyme involves a self-maturation process in which the active site pyruvoyl group is generated from an internal serine residue via an autocatalytic post-translational modification. Two non-identical subunits are generated from the proenzyme in this reaction, and the pyruvate is formed at the N-terminus of the alpha chain, which is derived from the carboxyl end of the proenzyme. The autoendoproteolytic cleavage occurs by a canonical serine protease mechanism, in which the side chain hydroxyl group of the serine supplies its oxygen atom to form the C-terminus of the beta chain, while the remainder of the serine residue undergoes an oxidative deamination to produce ammonia and the pyruvoyl prosthetic group on the alpha chain. During this reaction, the Ser that is part of the protease active site of the proenzyme becomes the pyruvoyl prosthetic group, which constitutes an essential element of the active site of the mature decarboxylase.</text>
</comment>
<evidence type="ECO:0000256" key="6">
    <source>
        <dbReference type="ARBA" id="ARBA00023098"/>
    </source>
</evidence>
<evidence type="ECO:0000256" key="5">
    <source>
        <dbReference type="ARBA" id="ARBA00022989"/>
    </source>
</evidence>
<evidence type="ECO:0000256" key="10">
    <source>
        <dbReference type="ARBA" id="ARBA00023264"/>
    </source>
</evidence>
<proteinExistence type="inferred from homology"/>
<keyword evidence="10 13" id="KW-1208">Phospholipid metabolism</keyword>
<dbReference type="PANTHER" id="PTHR10067:SF6">
    <property type="entry name" value="PHOSPHATIDYLSERINE DECARBOXYLASE PROENZYME, MITOCHONDRIAL"/>
    <property type="match status" value="1"/>
</dbReference>
<dbReference type="InterPro" id="IPR033661">
    <property type="entry name" value="PSD_type1_euk"/>
</dbReference>
<feature type="chain" id="PRO_5029985507" description="Phosphatidylserine decarboxylase alpha chain" evidence="13">
    <location>
        <begin position="370"/>
        <end position="407"/>
    </location>
</feature>
<keyword evidence="6 13" id="KW-0443">Lipid metabolism</keyword>
<feature type="modified residue" description="Pyruvic acid (Ser); by autocatalysis" evidence="13">
    <location>
        <position position="370"/>
    </location>
</feature>
<evidence type="ECO:0000256" key="4">
    <source>
        <dbReference type="ARBA" id="ARBA00022793"/>
    </source>
</evidence>
<organism evidence="14 15">
    <name type="scientific">Varroa destructor</name>
    <name type="common">Honeybee mite</name>
    <dbReference type="NCBI Taxonomy" id="109461"/>
    <lineage>
        <taxon>Eukaryota</taxon>
        <taxon>Metazoa</taxon>
        <taxon>Ecdysozoa</taxon>
        <taxon>Arthropoda</taxon>
        <taxon>Chelicerata</taxon>
        <taxon>Arachnida</taxon>
        <taxon>Acari</taxon>
        <taxon>Parasitiformes</taxon>
        <taxon>Mesostigmata</taxon>
        <taxon>Gamasina</taxon>
        <taxon>Dermanyssoidea</taxon>
        <taxon>Varroidae</taxon>
        <taxon>Varroa</taxon>
    </lineage>
</organism>
<keyword evidence="9 13" id="KW-0456">Lyase</keyword>
<keyword evidence="11 13" id="KW-0670">Pyruvate</keyword>
<accession>A0A7M7KNX1</accession>
<protein>
    <recommendedName>
        <fullName evidence="13">Phosphatidylserine decarboxylase proenzyme, mitochondrial</fullName>
        <ecNumber evidence="13">4.1.1.65</ecNumber>
    </recommendedName>
    <component>
        <recommendedName>
            <fullName evidence="13">Phosphatidylserine decarboxylase beta chain</fullName>
        </recommendedName>
    </component>
    <component>
        <recommendedName>
            <fullName evidence="13">Phosphatidylserine decarboxylase alpha chain</fullName>
        </recommendedName>
    </component>
</protein>
<keyword evidence="3 13" id="KW-0812">Transmembrane</keyword>
<keyword evidence="8 13" id="KW-0594">Phospholipid biosynthesis</keyword>
<comment type="cofactor">
    <cofactor evidence="13">
        <name>pyruvate</name>
        <dbReference type="ChEBI" id="CHEBI:15361"/>
    </cofactor>
    <text evidence="13">Binds 1 pyruvoyl group covalently per subunit.</text>
</comment>
<evidence type="ECO:0000256" key="3">
    <source>
        <dbReference type="ARBA" id="ARBA00022692"/>
    </source>
</evidence>
<dbReference type="CTD" id="23761"/>
<evidence type="ECO:0000256" key="11">
    <source>
        <dbReference type="ARBA" id="ARBA00023317"/>
    </source>
</evidence>
<keyword evidence="13" id="KW-0865">Zymogen</keyword>
<evidence type="ECO:0000256" key="2">
    <source>
        <dbReference type="ARBA" id="ARBA00022516"/>
    </source>
</evidence>
<evidence type="ECO:0000256" key="13">
    <source>
        <dbReference type="HAMAP-Rule" id="MF_03208"/>
    </source>
</evidence>
<dbReference type="RefSeq" id="XP_022668545.1">
    <property type="nucleotide sequence ID" value="XM_022812810.1"/>
</dbReference>
<comment type="catalytic activity">
    <reaction evidence="13">
        <text>a 1,2-diacyl-sn-glycero-3-phospho-L-serine + H(+) = a 1,2-diacyl-sn-glycero-3-phosphoethanolamine + CO2</text>
        <dbReference type="Rhea" id="RHEA:20828"/>
        <dbReference type="ChEBI" id="CHEBI:15378"/>
        <dbReference type="ChEBI" id="CHEBI:16526"/>
        <dbReference type="ChEBI" id="CHEBI:57262"/>
        <dbReference type="ChEBI" id="CHEBI:64612"/>
        <dbReference type="EC" id="4.1.1.65"/>
    </reaction>
</comment>
<dbReference type="EC" id="4.1.1.65" evidence="13"/>
<evidence type="ECO:0000256" key="1">
    <source>
        <dbReference type="ARBA" id="ARBA00005189"/>
    </source>
</evidence>
<feature type="active site" description="Schiff-base intermediate with substrate; via pyruvic acid; for decarboxylase activity" evidence="13">
    <location>
        <position position="370"/>
    </location>
</feature>
<evidence type="ECO:0000313" key="14">
    <source>
        <dbReference type="EnsemblMetazoa" id="XP_022668545"/>
    </source>
</evidence>
<name>A0A7M7KNX1_VARDE</name>
<comment type="subcellular location">
    <molecule>Phosphatidylserine decarboxylase alpha chain</molecule>
    <subcellularLocation>
        <location evidence="13">Mitochondrion inner membrane</location>
        <topology evidence="13">Peripheral membrane protein</topology>
        <orientation evidence="13">Intermembrane side</orientation>
    </subcellularLocation>
    <text evidence="13">Anchored to the mitochondrial inner membrane through its interaction with the integral membrane beta chain.</text>
</comment>
<keyword evidence="13" id="KW-0999">Mitochondrion inner membrane</keyword>
<dbReference type="GeneID" id="111253439"/>
<feature type="active site" description="Charge relay system; for autoendoproteolytic cleavage activity" evidence="13">
    <location>
        <position position="187"/>
    </location>
</feature>
<feature type="chain" id="PRO_5029985506" description="Phosphatidylserine decarboxylase beta chain" evidence="13">
    <location>
        <begin position="1"/>
        <end position="369"/>
    </location>
</feature>
<feature type="topological domain" description="Mitochondrial matrix" evidence="13">
    <location>
        <begin position="1"/>
        <end position="65"/>
    </location>
</feature>
<comment type="function">
    <text evidence="12">Catalyzes the formation of phosphatidylethanolamine (PtdEtn) from phosphatidylserine (PtdSer). Plays a central role in phospholipid metabolism and in the interorganelle trafficking of phosphatidylserine. May be involved in lipid droplet biogenesis at the endoplasmic reticulum membrane.</text>
</comment>
<dbReference type="GO" id="GO:0016540">
    <property type="term" value="P:protein autoprocessing"/>
    <property type="evidence" value="ECO:0007669"/>
    <property type="project" value="UniProtKB-UniRule"/>
</dbReference>
<dbReference type="AlphaFoldDB" id="A0A7M7KNX1"/>
<dbReference type="GO" id="GO:0006646">
    <property type="term" value="P:phosphatidylethanolamine biosynthetic process"/>
    <property type="evidence" value="ECO:0007669"/>
    <property type="project" value="UniProtKB-UniRule"/>
</dbReference>
<comment type="similarity">
    <text evidence="13">Belongs to the phosphatidylserine decarboxylase family. PSD-B subfamily. Eukaryotic type I sub-subfamily.</text>
</comment>
<dbReference type="GO" id="GO:0005743">
    <property type="term" value="C:mitochondrial inner membrane"/>
    <property type="evidence" value="ECO:0007669"/>
    <property type="project" value="UniProtKB-SubCell"/>
</dbReference>
<comment type="pathway">
    <text evidence="1">Lipid metabolism.</text>
</comment>
<comment type="subunit">
    <text evidence="13">Heterodimer of a large membrane-associated beta subunit and a small pyruvoyl-containing alpha subunit.</text>
</comment>
<feature type="topological domain" description="Mitochondrial intermembrane" evidence="13">
    <location>
        <begin position="85"/>
        <end position="407"/>
    </location>
</feature>
<keyword evidence="13" id="KW-0496">Mitochondrion</keyword>
<keyword evidence="5 13" id="KW-1133">Transmembrane helix</keyword>
<feature type="active site" description="Charge relay system; for autoendoproteolytic cleavage activity" evidence="13">
    <location>
        <position position="370"/>
    </location>
</feature>
<evidence type="ECO:0000256" key="9">
    <source>
        <dbReference type="ARBA" id="ARBA00023239"/>
    </source>
</evidence>
<dbReference type="Pfam" id="PF02666">
    <property type="entry name" value="PS_Dcarbxylase"/>
    <property type="match status" value="1"/>
</dbReference>
<reference evidence="14" key="1">
    <citation type="submission" date="2021-01" db="UniProtKB">
        <authorList>
            <consortium name="EnsemblMetazoa"/>
        </authorList>
    </citation>
    <scope>IDENTIFICATION</scope>
</reference>
<sequence length="407" mass="45625">MSVRSQSFSDKLPRFSDLMSSSGQSVFVYISSAIGIHELALCSRVLSVLMLYVLPTYLFGLHGNCVNSTIITIINHLFMTSDVAGEMWHCPEGYASTKRALIKTSIYKLMPLRLSSKCWGVINNISLPSPFRAPVISAFSWYTGCNISEAAVDDPRMYPNLGEFFRRTLKPGLRPIAPGDCVVSPADGKILHFGEVQAGFVEQVKGIAYPLQAFLGPHPWGDEGADDVTDEHLYHEQMLKHKDGSTALYHCVVYLAPGDYHRFHSPADWKVLRRRHFPGKLLSVKPRVASWVKGLFNINERVVYSGEWKYGFFSMTAVGATNVGSIKCSFDPTLATNKLLYKKNTWCDMSFDKPIELKKGDDFGEFNMGSTVVTIFEAPKNFEWSLYERQKIKYGERIAGVKTQPVG</sequence>
<evidence type="ECO:0000256" key="7">
    <source>
        <dbReference type="ARBA" id="ARBA00023136"/>
    </source>
</evidence>